<dbReference type="PANTHER" id="PTHR11439:SF463">
    <property type="entry name" value="REVERSE TRANSCRIPTASE TY1_COPIA-TYPE DOMAIN-CONTAINING PROTEIN"/>
    <property type="match status" value="1"/>
</dbReference>
<accession>A0A067LCZ8</accession>
<evidence type="ECO:0008006" key="3">
    <source>
        <dbReference type="Google" id="ProtNLM"/>
    </source>
</evidence>
<dbReference type="STRING" id="180498.A0A067LCZ8"/>
<keyword evidence="2" id="KW-1185">Reference proteome</keyword>
<gene>
    <name evidence="1" type="ORF">JCGZ_01946</name>
</gene>
<dbReference type="CDD" id="cd09272">
    <property type="entry name" value="RNase_HI_RT_Ty1"/>
    <property type="match status" value="1"/>
</dbReference>
<reference evidence="1 2" key="1">
    <citation type="journal article" date="2014" name="PLoS ONE">
        <title>Global Analysis of Gene Expression Profiles in Physic Nut (Jatropha curcas L.) Seedlings Exposed to Salt Stress.</title>
        <authorList>
            <person name="Zhang L."/>
            <person name="Zhang C."/>
            <person name="Wu P."/>
            <person name="Chen Y."/>
            <person name="Li M."/>
            <person name="Jiang H."/>
            <person name="Wu G."/>
        </authorList>
    </citation>
    <scope>NUCLEOTIDE SEQUENCE [LARGE SCALE GENOMIC DNA]</scope>
    <source>
        <strain evidence="2">cv. GZQX0401</strain>
        <tissue evidence="1">Young leaves</tissue>
    </source>
</reference>
<sequence>MQHPSKLHFGVVKRVLRYVAGTIDYGICYSNASNFRLCGCTDRDWASSLDDRRSVSTNVFSFGLGAVTWSSKKQATTALSSSEAEYVAATSVACQAIWLRRILVDLHQRQEGPTEIFCDNKATIFTTKNPAFQSRTEHIDIRFHFIRGLVAKEEIILKYCNTMIKWQTYLQKLFHVRNPLTLDPYWVCAILNQEGVLKVDSRIGPAESSQLMLCS</sequence>
<dbReference type="PANTHER" id="PTHR11439">
    <property type="entry name" value="GAG-POL-RELATED RETROTRANSPOSON"/>
    <property type="match status" value="1"/>
</dbReference>
<dbReference type="EMBL" id="KK914302">
    <property type="protein sequence ID" value="KDP42370.1"/>
    <property type="molecule type" value="Genomic_DNA"/>
</dbReference>
<protein>
    <recommendedName>
        <fullName evidence="3">Reverse transcriptase Ty1/copia-type domain-containing protein</fullName>
    </recommendedName>
</protein>
<evidence type="ECO:0000313" key="2">
    <source>
        <dbReference type="Proteomes" id="UP000027138"/>
    </source>
</evidence>
<proteinExistence type="predicted"/>
<evidence type="ECO:0000313" key="1">
    <source>
        <dbReference type="EMBL" id="KDP42370.1"/>
    </source>
</evidence>
<name>A0A067LCZ8_JATCU</name>
<dbReference type="AlphaFoldDB" id="A0A067LCZ8"/>
<dbReference type="OrthoDB" id="844895at2759"/>
<dbReference type="Proteomes" id="UP000027138">
    <property type="component" value="Unassembled WGS sequence"/>
</dbReference>
<organism evidence="1 2">
    <name type="scientific">Jatropha curcas</name>
    <name type="common">Barbados nut</name>
    <dbReference type="NCBI Taxonomy" id="180498"/>
    <lineage>
        <taxon>Eukaryota</taxon>
        <taxon>Viridiplantae</taxon>
        <taxon>Streptophyta</taxon>
        <taxon>Embryophyta</taxon>
        <taxon>Tracheophyta</taxon>
        <taxon>Spermatophyta</taxon>
        <taxon>Magnoliopsida</taxon>
        <taxon>eudicotyledons</taxon>
        <taxon>Gunneridae</taxon>
        <taxon>Pentapetalae</taxon>
        <taxon>rosids</taxon>
        <taxon>fabids</taxon>
        <taxon>Malpighiales</taxon>
        <taxon>Euphorbiaceae</taxon>
        <taxon>Crotonoideae</taxon>
        <taxon>Jatropheae</taxon>
        <taxon>Jatropha</taxon>
    </lineage>
</organism>